<evidence type="ECO:0000313" key="4">
    <source>
        <dbReference type="EMBL" id="GAA4433742.1"/>
    </source>
</evidence>
<dbReference type="InterPro" id="IPR037401">
    <property type="entry name" value="SnoaL-like"/>
</dbReference>
<organism evidence="4 5">
    <name type="scientific">Pontibacter saemangeumensis</name>
    <dbReference type="NCBI Taxonomy" id="1084525"/>
    <lineage>
        <taxon>Bacteria</taxon>
        <taxon>Pseudomonadati</taxon>
        <taxon>Bacteroidota</taxon>
        <taxon>Cytophagia</taxon>
        <taxon>Cytophagales</taxon>
        <taxon>Hymenobacteraceae</taxon>
        <taxon>Pontibacter</taxon>
    </lineage>
</organism>
<accession>A0ABP8LRK1</accession>
<comment type="caution">
    <text evidence="4">The sequence shown here is derived from an EMBL/GenBank/DDBJ whole genome shotgun (WGS) entry which is preliminary data.</text>
</comment>
<evidence type="ECO:0000256" key="1">
    <source>
        <dbReference type="SAM" id="MobiDB-lite"/>
    </source>
</evidence>
<dbReference type="PROSITE" id="PS51257">
    <property type="entry name" value="PROKAR_LIPOPROTEIN"/>
    <property type="match status" value="1"/>
</dbReference>
<dbReference type="Gene3D" id="3.10.450.50">
    <property type="match status" value="1"/>
</dbReference>
<keyword evidence="2" id="KW-0732">Signal</keyword>
<name>A0ABP8LRK1_9BACT</name>
<feature type="signal peptide" evidence="2">
    <location>
        <begin position="1"/>
        <end position="22"/>
    </location>
</feature>
<evidence type="ECO:0000256" key="2">
    <source>
        <dbReference type="SAM" id="SignalP"/>
    </source>
</evidence>
<feature type="region of interest" description="Disordered" evidence="1">
    <location>
        <begin position="23"/>
        <end position="45"/>
    </location>
</feature>
<evidence type="ECO:0000259" key="3">
    <source>
        <dbReference type="Pfam" id="PF12680"/>
    </source>
</evidence>
<feature type="chain" id="PRO_5046657475" description="SnoaL-like domain-containing protein" evidence="2">
    <location>
        <begin position="23"/>
        <end position="164"/>
    </location>
</feature>
<proteinExistence type="predicted"/>
<dbReference type="Proteomes" id="UP001500552">
    <property type="component" value="Unassembled WGS sequence"/>
</dbReference>
<keyword evidence="5" id="KW-1185">Reference proteome</keyword>
<dbReference type="SUPFAM" id="SSF54427">
    <property type="entry name" value="NTF2-like"/>
    <property type="match status" value="1"/>
</dbReference>
<protein>
    <recommendedName>
        <fullName evidence="3">SnoaL-like domain-containing protein</fullName>
    </recommendedName>
</protein>
<sequence>MKLNIYPAVALLFLAGSCSDNASTAVQDTPEAQETAMSQEAPATGISEDKTQEVLDHHWEAFSQNDMEAVMADYTEESVLITPDRTYAGLEEIRTNFENAFKAFPKDQTTFQLNKSVVEGDVAYILWQAKTPAFNLSYATDTFIIRDGKIISQTYAGVADAAQE</sequence>
<reference evidence="5" key="1">
    <citation type="journal article" date="2019" name="Int. J. Syst. Evol. Microbiol.">
        <title>The Global Catalogue of Microorganisms (GCM) 10K type strain sequencing project: providing services to taxonomists for standard genome sequencing and annotation.</title>
        <authorList>
            <consortium name="The Broad Institute Genomics Platform"/>
            <consortium name="The Broad Institute Genome Sequencing Center for Infectious Disease"/>
            <person name="Wu L."/>
            <person name="Ma J."/>
        </authorList>
    </citation>
    <scope>NUCLEOTIDE SEQUENCE [LARGE SCALE GENOMIC DNA]</scope>
    <source>
        <strain evidence="5">JCM 17926</strain>
    </source>
</reference>
<evidence type="ECO:0000313" key="5">
    <source>
        <dbReference type="Proteomes" id="UP001500552"/>
    </source>
</evidence>
<dbReference type="EMBL" id="BAABHC010000014">
    <property type="protein sequence ID" value="GAA4433742.1"/>
    <property type="molecule type" value="Genomic_DNA"/>
</dbReference>
<gene>
    <name evidence="4" type="ORF">GCM10023188_23690</name>
</gene>
<dbReference type="InterPro" id="IPR032710">
    <property type="entry name" value="NTF2-like_dom_sf"/>
</dbReference>
<dbReference type="RefSeq" id="WP_345159283.1">
    <property type="nucleotide sequence ID" value="NZ_BAABHC010000014.1"/>
</dbReference>
<feature type="domain" description="SnoaL-like" evidence="3">
    <location>
        <begin position="57"/>
        <end position="151"/>
    </location>
</feature>
<feature type="compositionally biased region" description="Polar residues" evidence="1">
    <location>
        <begin position="23"/>
        <end position="38"/>
    </location>
</feature>
<dbReference type="Pfam" id="PF12680">
    <property type="entry name" value="SnoaL_2"/>
    <property type="match status" value="1"/>
</dbReference>